<keyword evidence="5 10" id="KW-1133">Transmembrane helix</keyword>
<feature type="transmembrane region" description="Helical" evidence="10">
    <location>
        <begin position="160"/>
        <end position="181"/>
    </location>
</feature>
<evidence type="ECO:0008006" key="14">
    <source>
        <dbReference type="Google" id="ProtNLM"/>
    </source>
</evidence>
<evidence type="ECO:0000256" key="3">
    <source>
        <dbReference type="ARBA" id="ARBA00022729"/>
    </source>
</evidence>
<feature type="signal peptide" evidence="11">
    <location>
        <begin position="1"/>
        <end position="22"/>
    </location>
</feature>
<name>A0A9W8J237_9AGAR</name>
<evidence type="ECO:0000256" key="7">
    <source>
        <dbReference type="ARBA" id="ARBA00037565"/>
    </source>
</evidence>
<evidence type="ECO:0000256" key="6">
    <source>
        <dbReference type="ARBA" id="ARBA00023136"/>
    </source>
</evidence>
<dbReference type="GO" id="GO:0005789">
    <property type="term" value="C:endoplasmic reticulum membrane"/>
    <property type="evidence" value="ECO:0007669"/>
    <property type="project" value="UniProtKB-SubCell"/>
</dbReference>
<feature type="chain" id="PRO_5040793511" description="Translocon-associated protein subunit alpha" evidence="11">
    <location>
        <begin position="23"/>
        <end position="259"/>
    </location>
</feature>
<comment type="function">
    <text evidence="7">Is probably involved in a pathway contributing to genomic integrity.</text>
</comment>
<evidence type="ECO:0000256" key="1">
    <source>
        <dbReference type="ARBA" id="ARBA00004115"/>
    </source>
</evidence>
<keyword evidence="2 10" id="KW-0812">Transmembrane</keyword>
<evidence type="ECO:0000256" key="10">
    <source>
        <dbReference type="SAM" id="Phobius"/>
    </source>
</evidence>
<dbReference type="AlphaFoldDB" id="A0A9W8J237"/>
<sequence>MRFTTLLGLGLSLGSLFTAAVSEPAPTAEAAAPELVATAAFPEENTFNHVVNGQKNLLTVTIENKSGQNLTLLSIAGSLTHPDTNALLKNLTSQTYGVPLLEDVKIQIPYIFYSEFKTGDHRLNVWVQHAAGDKIYTVDAFESVVTVVEPPVSFFDLKMLSTYLILLGLVGGAGYYTYLAYAPPKKRSKKPATSSVSAPVGTVTATGAGGYQEEWIPEHHLKKTKSAKKSGGVTSGTSADELSGAELSGTEGRRRKGKK</sequence>
<evidence type="ECO:0000256" key="11">
    <source>
        <dbReference type="SAM" id="SignalP"/>
    </source>
</evidence>
<dbReference type="EMBL" id="JANBPK010001474">
    <property type="protein sequence ID" value="KAJ2922848.1"/>
    <property type="molecule type" value="Genomic_DNA"/>
</dbReference>
<dbReference type="OrthoDB" id="1926781at2759"/>
<feature type="region of interest" description="Disordered" evidence="9">
    <location>
        <begin position="219"/>
        <end position="259"/>
    </location>
</feature>
<comment type="subcellular location">
    <subcellularLocation>
        <location evidence="1">Endoplasmic reticulum membrane</location>
        <topology evidence="1">Single-pass type I membrane protein</topology>
    </subcellularLocation>
</comment>
<dbReference type="Proteomes" id="UP001140091">
    <property type="component" value="Unassembled WGS sequence"/>
</dbReference>
<evidence type="ECO:0000313" key="13">
    <source>
        <dbReference type="Proteomes" id="UP001140091"/>
    </source>
</evidence>
<accession>A0A9W8J237</accession>
<gene>
    <name evidence="12" type="ORF">H1R20_g14232</name>
</gene>
<comment type="caution">
    <text evidence="12">The sequence shown here is derived from an EMBL/GenBank/DDBJ whole genome shotgun (WGS) entry which is preliminary data.</text>
</comment>
<dbReference type="PANTHER" id="PTHR12924:SF0">
    <property type="entry name" value="TRANSLOCON-ASSOCIATED PROTEIN SUBUNIT ALPHA"/>
    <property type="match status" value="1"/>
</dbReference>
<comment type="similarity">
    <text evidence="8">Belongs to the IRC22 family.</text>
</comment>
<keyword evidence="13" id="KW-1185">Reference proteome</keyword>
<evidence type="ECO:0000313" key="12">
    <source>
        <dbReference type="EMBL" id="KAJ2922848.1"/>
    </source>
</evidence>
<evidence type="ECO:0000256" key="4">
    <source>
        <dbReference type="ARBA" id="ARBA00022824"/>
    </source>
</evidence>
<evidence type="ECO:0000256" key="8">
    <source>
        <dbReference type="ARBA" id="ARBA00038311"/>
    </source>
</evidence>
<evidence type="ECO:0000256" key="2">
    <source>
        <dbReference type="ARBA" id="ARBA00022692"/>
    </source>
</evidence>
<proteinExistence type="inferred from homology"/>
<evidence type="ECO:0000256" key="9">
    <source>
        <dbReference type="SAM" id="MobiDB-lite"/>
    </source>
</evidence>
<keyword evidence="3 11" id="KW-0732">Signal</keyword>
<feature type="non-terminal residue" evidence="12">
    <location>
        <position position="259"/>
    </location>
</feature>
<dbReference type="Pfam" id="PF03896">
    <property type="entry name" value="TRAP_alpha"/>
    <property type="match status" value="1"/>
</dbReference>
<protein>
    <recommendedName>
        <fullName evidence="14">Translocon-associated protein subunit alpha</fullName>
    </recommendedName>
</protein>
<keyword evidence="4" id="KW-0256">Endoplasmic reticulum</keyword>
<evidence type="ECO:0000256" key="5">
    <source>
        <dbReference type="ARBA" id="ARBA00022989"/>
    </source>
</evidence>
<reference evidence="12" key="1">
    <citation type="submission" date="2022-06" db="EMBL/GenBank/DDBJ databases">
        <title>Genome Sequence of Candolleomyces eurysporus.</title>
        <authorList>
            <person name="Buettner E."/>
        </authorList>
    </citation>
    <scope>NUCLEOTIDE SEQUENCE</scope>
    <source>
        <strain evidence="12">VTCC 930004</strain>
    </source>
</reference>
<dbReference type="InterPro" id="IPR005595">
    <property type="entry name" value="TRAP_alpha"/>
</dbReference>
<dbReference type="PANTHER" id="PTHR12924">
    <property type="entry name" value="TRANSLOCON-ASSOCIATED PROTEIN, ALPHA SUBUNIT"/>
    <property type="match status" value="1"/>
</dbReference>
<keyword evidence="6 10" id="KW-0472">Membrane</keyword>
<organism evidence="12 13">
    <name type="scientific">Candolleomyces eurysporus</name>
    <dbReference type="NCBI Taxonomy" id="2828524"/>
    <lineage>
        <taxon>Eukaryota</taxon>
        <taxon>Fungi</taxon>
        <taxon>Dikarya</taxon>
        <taxon>Basidiomycota</taxon>
        <taxon>Agaricomycotina</taxon>
        <taxon>Agaricomycetes</taxon>
        <taxon>Agaricomycetidae</taxon>
        <taxon>Agaricales</taxon>
        <taxon>Agaricineae</taxon>
        <taxon>Psathyrellaceae</taxon>
        <taxon>Candolleomyces</taxon>
    </lineage>
</organism>